<dbReference type="EMBL" id="CP084204">
    <property type="protein sequence ID" value="UZX22212.1"/>
    <property type="molecule type" value="Genomic_DNA"/>
</dbReference>
<accession>A0ABY6QZY3</accession>
<protein>
    <submittedName>
        <fullName evidence="1">Uncharacterized protein</fullName>
    </submittedName>
</protein>
<reference evidence="1" key="1">
    <citation type="submission" date="2021-09" db="EMBL/GenBank/DDBJ databases">
        <title>Complete genome sequence and metabolic characterization of Streptomyces tanashiensis DSM 731 the producer of antibacterial Kalafungin and diverse secondary metabolites.</title>
        <authorList>
            <person name="Abbasi M.N."/>
            <person name="Anwar M.N."/>
            <person name="Alam K."/>
            <person name="Shoaib M."/>
            <person name="Lin Z."/>
            <person name="Hayat M."/>
            <person name="Ali M.I."/>
            <person name="Malik H.M.T."/>
            <person name="Ahmed I."/>
            <person name="Li A."/>
            <person name="Hailong Wang H."/>
            <person name="Zhang Y."/>
        </authorList>
    </citation>
    <scope>NUCLEOTIDE SEQUENCE</scope>
    <source>
        <strain evidence="1">Kala</strain>
    </source>
</reference>
<evidence type="ECO:0000313" key="1">
    <source>
        <dbReference type="EMBL" id="UZX22212.1"/>
    </source>
</evidence>
<evidence type="ECO:0000313" key="2">
    <source>
        <dbReference type="Proteomes" id="UP001164506"/>
    </source>
</evidence>
<organism evidence="1 2">
    <name type="scientific">Streptomyces tanashiensis</name>
    <dbReference type="NCBI Taxonomy" id="67367"/>
    <lineage>
        <taxon>Bacteria</taxon>
        <taxon>Bacillati</taxon>
        <taxon>Actinomycetota</taxon>
        <taxon>Actinomycetes</taxon>
        <taxon>Kitasatosporales</taxon>
        <taxon>Streptomycetaceae</taxon>
        <taxon>Streptomyces</taxon>
    </lineage>
</organism>
<dbReference type="RefSeq" id="WP_190101691.1">
    <property type="nucleotide sequence ID" value="NZ_BMUH01000001.1"/>
</dbReference>
<keyword evidence="2" id="KW-1185">Reference proteome</keyword>
<sequence>MALHPEGMFTGGPLAHLVGLAAGGPDPLEWEVPRLKRVLRLNHWDAAWREAPQTLASQLDYLSTAFSEEFFATCPEPARRTWRAAAGAKSLPVFMTELAMLLRLADREGDARYEDVPLAAWEVRARFPLLLSLDDWAYDGEFSSYEESLKAFVEAEHPFCSYELIPRLTQALEARTLCADSPAFAASFRVLAPTATPETLDVLVRTTFTHLTEHHG</sequence>
<proteinExistence type="predicted"/>
<dbReference type="Proteomes" id="UP001164506">
    <property type="component" value="Chromosome"/>
</dbReference>
<gene>
    <name evidence="1" type="ORF">LDH80_16395</name>
</gene>
<name>A0ABY6QZY3_9ACTN</name>
<dbReference type="GeneID" id="95601047"/>